<reference evidence="1 2" key="1">
    <citation type="submission" date="2020-02" db="EMBL/GenBank/DDBJ databases">
        <authorList>
            <person name="Ferguson B K."/>
        </authorList>
    </citation>
    <scope>NUCLEOTIDE SEQUENCE [LARGE SCALE GENOMIC DNA]</scope>
</reference>
<name>A0A6H5IRY3_9HYME</name>
<organism evidence="1 2">
    <name type="scientific">Trichogramma brassicae</name>
    <dbReference type="NCBI Taxonomy" id="86971"/>
    <lineage>
        <taxon>Eukaryota</taxon>
        <taxon>Metazoa</taxon>
        <taxon>Ecdysozoa</taxon>
        <taxon>Arthropoda</taxon>
        <taxon>Hexapoda</taxon>
        <taxon>Insecta</taxon>
        <taxon>Pterygota</taxon>
        <taxon>Neoptera</taxon>
        <taxon>Endopterygota</taxon>
        <taxon>Hymenoptera</taxon>
        <taxon>Apocrita</taxon>
        <taxon>Proctotrupomorpha</taxon>
        <taxon>Chalcidoidea</taxon>
        <taxon>Trichogrammatidae</taxon>
        <taxon>Trichogramma</taxon>
    </lineage>
</organism>
<dbReference type="EMBL" id="CADCXV010001015">
    <property type="protein sequence ID" value="CAB0040269.1"/>
    <property type="molecule type" value="Genomic_DNA"/>
</dbReference>
<protein>
    <submittedName>
        <fullName evidence="1">Uncharacterized protein</fullName>
    </submittedName>
</protein>
<dbReference type="AlphaFoldDB" id="A0A6H5IRY3"/>
<accession>A0A6H5IRY3</accession>
<dbReference type="Proteomes" id="UP000479190">
    <property type="component" value="Unassembled WGS sequence"/>
</dbReference>
<gene>
    <name evidence="1" type="ORF">TBRA_LOCUS11996</name>
</gene>
<proteinExistence type="predicted"/>
<evidence type="ECO:0000313" key="1">
    <source>
        <dbReference type="EMBL" id="CAB0040269.1"/>
    </source>
</evidence>
<sequence length="181" mass="20756">MRALCMNDVYYTKEVNRVTKQISFDSNFNTERRFARAVHAYRFGQWLIAANITREKCVPHSVNLNRIIPLASSHPLQSEASRSIRTSMDIITHIYPRVRRARTTIASCMYFAVEVKAIARIIHDASTRTLRIGTRGPILVACAMNYILRVVNRSARARRSLVHISLLAQCVNDTLLYSFRS</sequence>
<evidence type="ECO:0000313" key="2">
    <source>
        <dbReference type="Proteomes" id="UP000479190"/>
    </source>
</evidence>
<keyword evidence="2" id="KW-1185">Reference proteome</keyword>